<evidence type="ECO:0000313" key="2">
    <source>
        <dbReference type="Proteomes" id="UP001556367"/>
    </source>
</evidence>
<sequence length="333" mass="37042">MTDSVAPSPSTRPGFISLQPSYFTSSLYVNALREDIDALVKAFQEQYETDSQAKAFPLFKNIWKNHGWPWLHFKIFDYRSREKFLEVTLRLFVERTRKSETPVMRSLGLFGLYTFFYTQPTSATPRLWTVSHVPVPLDILAELLAMPSELGDDRLREPVEYILDTLVKAQVFYILPSSEHGTQSPRELPREVVIADGLNDVVTQEGMKKKGRPSKQARIKKARDAAANLEKWMVTGVGVVGGTTSSRDRYESEKGAMVEELEKTSEGREAIERASQRVLERVRRVDALAAEQGLEVGGEGGERTGLARLEAAASSSVSSGLLGLMSGAGNDLP</sequence>
<keyword evidence="2" id="KW-1185">Reference proteome</keyword>
<organism evidence="1 2">
    <name type="scientific">Hohenbuehelia grisea</name>
    <dbReference type="NCBI Taxonomy" id="104357"/>
    <lineage>
        <taxon>Eukaryota</taxon>
        <taxon>Fungi</taxon>
        <taxon>Dikarya</taxon>
        <taxon>Basidiomycota</taxon>
        <taxon>Agaricomycotina</taxon>
        <taxon>Agaricomycetes</taxon>
        <taxon>Agaricomycetidae</taxon>
        <taxon>Agaricales</taxon>
        <taxon>Pleurotineae</taxon>
        <taxon>Pleurotaceae</taxon>
        <taxon>Hohenbuehelia</taxon>
    </lineage>
</organism>
<accession>A0ABR3J7Q7</accession>
<gene>
    <name evidence="1" type="ORF">HGRIS_008108</name>
</gene>
<dbReference type="Pfam" id="PF09808">
    <property type="entry name" value="SNAPC1"/>
    <property type="match status" value="1"/>
</dbReference>
<dbReference type="InterPro" id="IPR019188">
    <property type="entry name" value="SNAPC1"/>
</dbReference>
<proteinExistence type="predicted"/>
<evidence type="ECO:0008006" key="3">
    <source>
        <dbReference type="Google" id="ProtNLM"/>
    </source>
</evidence>
<dbReference type="Proteomes" id="UP001556367">
    <property type="component" value="Unassembled WGS sequence"/>
</dbReference>
<dbReference type="EMBL" id="JASNQZ010000011">
    <property type="protein sequence ID" value="KAL0951416.1"/>
    <property type="molecule type" value="Genomic_DNA"/>
</dbReference>
<name>A0ABR3J7Q7_9AGAR</name>
<reference evidence="2" key="1">
    <citation type="submission" date="2024-06" db="EMBL/GenBank/DDBJ databases">
        <title>Multi-omics analyses provide insights into the biosynthesis of the anticancer antibiotic pleurotin in Hohenbuehelia grisea.</title>
        <authorList>
            <person name="Weaver J.A."/>
            <person name="Alberti F."/>
        </authorList>
    </citation>
    <scope>NUCLEOTIDE SEQUENCE [LARGE SCALE GENOMIC DNA]</scope>
    <source>
        <strain evidence="2">T-177</strain>
    </source>
</reference>
<comment type="caution">
    <text evidence="1">The sequence shown here is derived from an EMBL/GenBank/DDBJ whole genome shotgun (WGS) entry which is preliminary data.</text>
</comment>
<protein>
    <recommendedName>
        <fullName evidence="3">Transposase</fullName>
    </recommendedName>
</protein>
<evidence type="ECO:0000313" key="1">
    <source>
        <dbReference type="EMBL" id="KAL0951416.1"/>
    </source>
</evidence>